<dbReference type="GO" id="GO:0032040">
    <property type="term" value="C:small-subunit processome"/>
    <property type="evidence" value="ECO:0007669"/>
    <property type="project" value="TreeGrafter"/>
</dbReference>
<dbReference type="AlphaFoldDB" id="A0A9K3GI58"/>
<dbReference type="GO" id="GO:0042134">
    <property type="term" value="F:rRNA primary transcript binding"/>
    <property type="evidence" value="ECO:0007669"/>
    <property type="project" value="InterPro"/>
</dbReference>
<dbReference type="FunFam" id="3.40.50.10480:FF:000001">
    <property type="entry name" value="IMP4, U3 small nucleolar ribonucleoprotein"/>
    <property type="match status" value="1"/>
</dbReference>
<proteinExistence type="predicted"/>
<dbReference type="GO" id="GO:0006364">
    <property type="term" value="P:rRNA processing"/>
    <property type="evidence" value="ECO:0007669"/>
    <property type="project" value="InterPro"/>
</dbReference>
<dbReference type="GO" id="GO:0005654">
    <property type="term" value="C:nucleoplasm"/>
    <property type="evidence" value="ECO:0007669"/>
    <property type="project" value="UniProtKB-ARBA"/>
</dbReference>
<dbReference type="InterPro" id="IPR007109">
    <property type="entry name" value="Brix"/>
</dbReference>
<dbReference type="EMBL" id="BDIP01000930">
    <property type="protein sequence ID" value="GIQ83115.1"/>
    <property type="molecule type" value="Genomic_DNA"/>
</dbReference>
<reference evidence="2 3" key="1">
    <citation type="journal article" date="2018" name="PLoS ONE">
        <title>The draft genome of Kipferlia bialata reveals reductive genome evolution in fornicate parasites.</title>
        <authorList>
            <person name="Tanifuji G."/>
            <person name="Takabayashi S."/>
            <person name="Kume K."/>
            <person name="Takagi M."/>
            <person name="Nakayama T."/>
            <person name="Kamikawa R."/>
            <person name="Inagaki Y."/>
            <person name="Hashimoto T."/>
        </authorList>
    </citation>
    <scope>NUCLEOTIDE SEQUENCE [LARGE SCALE GENOMIC DNA]</scope>
    <source>
        <strain evidence="2">NY0173</strain>
    </source>
</reference>
<dbReference type="PANTHER" id="PTHR22734">
    <property type="entry name" value="U3 SMALL NUCLEOLAR RIBONUCLEOPROTEIN PROTEIN IMP4"/>
    <property type="match status" value="1"/>
</dbReference>
<dbReference type="Gene3D" id="3.40.50.10480">
    <property type="entry name" value="Probable brix-domain ribosomal biogenesis protein"/>
    <property type="match status" value="1"/>
</dbReference>
<sequence>MAYSSKRHTRLRKGYLLTKQLEERERALGVKKDKVKKALEGGAPLSHEVRGEAVALGALLEYDDTSATQAVAERTGLDDEYAKNGEEPKLLLTTSRSPSSRLSQFAKEMRHLFPNCQRVNRGKHVLGEIVDAARKAGVSDLLIVHETKGQPDALIVSHMPYGPTAHFTIRNAVLRHDIEGITDTYSGAPPHLVFEGMNSQLGQRLKVILQHLFPPPKERSKRIVSFINKGDILHFRHHMFDAVQGEVLLKEAGPRFELIPYKIVQDTVESRTGEVEWVLHPFTNAAKRKNYLST</sequence>
<dbReference type="Proteomes" id="UP000265618">
    <property type="component" value="Unassembled WGS sequence"/>
</dbReference>
<accession>A0A9K3GI58</accession>
<dbReference type="InterPro" id="IPR044281">
    <property type="entry name" value="IMP4/RPF1"/>
</dbReference>
<comment type="caution">
    <text evidence="2">The sequence shown here is derived from an EMBL/GenBank/DDBJ whole genome shotgun (WGS) entry which is preliminary data.</text>
</comment>
<dbReference type="GO" id="GO:0030515">
    <property type="term" value="F:snoRNA binding"/>
    <property type="evidence" value="ECO:0007669"/>
    <property type="project" value="TreeGrafter"/>
</dbReference>
<evidence type="ECO:0000313" key="2">
    <source>
        <dbReference type="EMBL" id="GIQ83115.1"/>
    </source>
</evidence>
<name>A0A9K3GI58_9EUKA</name>
<feature type="domain" description="Brix" evidence="1">
    <location>
        <begin position="88"/>
        <end position="269"/>
    </location>
</feature>
<keyword evidence="3" id="KW-1185">Reference proteome</keyword>
<evidence type="ECO:0000259" key="1">
    <source>
        <dbReference type="PROSITE" id="PS50833"/>
    </source>
</evidence>
<gene>
    <name evidence="2" type="ORF">KIPB_004379</name>
</gene>
<dbReference type="GO" id="GO:0042274">
    <property type="term" value="P:ribosomal small subunit biogenesis"/>
    <property type="evidence" value="ECO:0007669"/>
    <property type="project" value="UniProtKB-ARBA"/>
</dbReference>
<dbReference type="OrthoDB" id="10253204at2759"/>
<dbReference type="GO" id="GO:0034457">
    <property type="term" value="C:Mpp10 complex"/>
    <property type="evidence" value="ECO:0007669"/>
    <property type="project" value="UniProtKB-ARBA"/>
</dbReference>
<dbReference type="SUPFAM" id="SSF52954">
    <property type="entry name" value="Class II aaRS ABD-related"/>
    <property type="match status" value="1"/>
</dbReference>
<dbReference type="Pfam" id="PF04427">
    <property type="entry name" value="Brix"/>
    <property type="match status" value="1"/>
</dbReference>
<organism evidence="2 3">
    <name type="scientific">Kipferlia bialata</name>
    <dbReference type="NCBI Taxonomy" id="797122"/>
    <lineage>
        <taxon>Eukaryota</taxon>
        <taxon>Metamonada</taxon>
        <taxon>Carpediemonas-like organisms</taxon>
        <taxon>Kipferlia</taxon>
    </lineage>
</organism>
<dbReference type="PROSITE" id="PS50833">
    <property type="entry name" value="BRIX"/>
    <property type="match status" value="1"/>
</dbReference>
<dbReference type="PANTHER" id="PTHR22734:SF2">
    <property type="entry name" value="U3 SMALL NUCLEOLAR RIBONUCLEOPROTEIN PROTEIN IMP4"/>
    <property type="match status" value="1"/>
</dbReference>
<dbReference type="SMART" id="SM00879">
    <property type="entry name" value="Brix"/>
    <property type="match status" value="1"/>
</dbReference>
<evidence type="ECO:0000313" key="3">
    <source>
        <dbReference type="Proteomes" id="UP000265618"/>
    </source>
</evidence>
<protein>
    <recommendedName>
        <fullName evidence="1">Brix domain-containing protein</fullName>
    </recommendedName>
</protein>